<dbReference type="EMBL" id="CP018221">
    <property type="protein sequence ID" value="API58027.1"/>
    <property type="molecule type" value="Genomic_DNA"/>
</dbReference>
<evidence type="ECO:0000313" key="6">
    <source>
        <dbReference type="Proteomes" id="UP000182063"/>
    </source>
</evidence>
<dbReference type="PANTHER" id="PTHR47429:SF2">
    <property type="entry name" value="PROTEIN TWIN LOV 1"/>
    <property type="match status" value="1"/>
</dbReference>
<dbReference type="STRING" id="1921510.BSL82_00860"/>
<dbReference type="InterPro" id="IPR001610">
    <property type="entry name" value="PAC"/>
</dbReference>
<evidence type="ECO:0000256" key="3">
    <source>
        <dbReference type="ARBA" id="ARBA00022991"/>
    </source>
</evidence>
<evidence type="ECO:0000313" key="5">
    <source>
        <dbReference type="EMBL" id="API58027.1"/>
    </source>
</evidence>
<accession>A0A1L3ZQW8</accession>
<protein>
    <recommendedName>
        <fullName evidence="4">PAS domain-containing protein</fullName>
    </recommendedName>
</protein>
<dbReference type="OrthoDB" id="7991996at2"/>
<dbReference type="NCBIfam" id="TIGR00229">
    <property type="entry name" value="sensory_box"/>
    <property type="match status" value="1"/>
</dbReference>
<proteinExistence type="predicted"/>
<evidence type="ECO:0000259" key="4">
    <source>
        <dbReference type="PROSITE" id="PS50112"/>
    </source>
</evidence>
<dbReference type="Proteomes" id="UP000182063">
    <property type="component" value="Chromosome"/>
</dbReference>
<dbReference type="InterPro" id="IPR035965">
    <property type="entry name" value="PAS-like_dom_sf"/>
</dbReference>
<dbReference type="SUPFAM" id="SSF55785">
    <property type="entry name" value="PYP-like sensor domain (PAS domain)"/>
    <property type="match status" value="1"/>
</dbReference>
<feature type="domain" description="PAS" evidence="4">
    <location>
        <begin position="10"/>
        <end position="85"/>
    </location>
</feature>
<dbReference type="PROSITE" id="PS50112">
    <property type="entry name" value="PAS"/>
    <property type="match status" value="1"/>
</dbReference>
<dbReference type="Gene3D" id="3.30.450.20">
    <property type="entry name" value="PAS domain"/>
    <property type="match status" value="1"/>
</dbReference>
<dbReference type="Pfam" id="PF13426">
    <property type="entry name" value="PAS_9"/>
    <property type="match status" value="1"/>
</dbReference>
<sequence>MPHRSRTEPFDAVLVSALDSAGLAVIITDLDLEPPGPIIRYVNRMFEDMTGFARAEVLGKSPRILQGPTTDPEVLCRLKTSLQADDYFCGETINYRKDGEPYAVRWIITPIMGVHGLPSHWIALLMEVTNESRTREAYAAELEERAQKALRAIDAADKPL</sequence>
<reference evidence="6" key="1">
    <citation type="submission" date="2016-11" db="EMBL/GenBank/DDBJ databases">
        <title>Complete Genome Sequence of alachlor-degrading Sphingomonas sp. strain JJ-A5.</title>
        <authorList>
            <person name="Lee H."/>
            <person name="Ka J.-O."/>
        </authorList>
    </citation>
    <scope>NUCLEOTIDE SEQUENCE [LARGE SCALE GENOMIC DNA]</scope>
    <source>
        <strain evidence="6">JJ-A5</strain>
    </source>
</reference>
<dbReference type="AlphaFoldDB" id="A0A1L3ZQW8"/>
<dbReference type="PANTHER" id="PTHR47429">
    <property type="entry name" value="PROTEIN TWIN LOV 1"/>
    <property type="match status" value="1"/>
</dbReference>
<dbReference type="SMART" id="SM00091">
    <property type="entry name" value="PAS"/>
    <property type="match status" value="1"/>
</dbReference>
<keyword evidence="1" id="KW-0285">Flavoprotein</keyword>
<keyword evidence="3" id="KW-0157">Chromophore</keyword>
<dbReference type="InterPro" id="IPR000014">
    <property type="entry name" value="PAS"/>
</dbReference>
<dbReference type="KEGG" id="sphj:BSL82_00860"/>
<dbReference type="RefSeq" id="WP_072595603.1">
    <property type="nucleotide sequence ID" value="NZ_CP018221.1"/>
</dbReference>
<evidence type="ECO:0000256" key="2">
    <source>
        <dbReference type="ARBA" id="ARBA00022643"/>
    </source>
</evidence>
<dbReference type="SMART" id="SM00086">
    <property type="entry name" value="PAC"/>
    <property type="match status" value="1"/>
</dbReference>
<keyword evidence="2" id="KW-0288">FMN</keyword>
<name>A0A1L3ZQW8_9SPHN</name>
<gene>
    <name evidence="5" type="ORF">BSL82_00860</name>
</gene>
<organism evidence="5 6">
    <name type="scientific">Tardibacter chloracetimidivorans</name>
    <dbReference type="NCBI Taxonomy" id="1921510"/>
    <lineage>
        <taxon>Bacteria</taxon>
        <taxon>Pseudomonadati</taxon>
        <taxon>Pseudomonadota</taxon>
        <taxon>Alphaproteobacteria</taxon>
        <taxon>Sphingomonadales</taxon>
        <taxon>Sphingomonadaceae</taxon>
        <taxon>Tardibacter</taxon>
    </lineage>
</organism>
<dbReference type="CDD" id="cd00130">
    <property type="entry name" value="PAS"/>
    <property type="match status" value="1"/>
</dbReference>
<keyword evidence="6" id="KW-1185">Reference proteome</keyword>
<evidence type="ECO:0000256" key="1">
    <source>
        <dbReference type="ARBA" id="ARBA00022630"/>
    </source>
</evidence>